<keyword evidence="6" id="KW-1133">Transmembrane helix</keyword>
<dbReference type="GO" id="GO:0019646">
    <property type="term" value="P:aerobic electron transport chain"/>
    <property type="evidence" value="ECO:0007669"/>
    <property type="project" value="TreeGrafter"/>
</dbReference>
<dbReference type="PANTHER" id="PTHR42913:SF3">
    <property type="entry name" value="64 KDA MITOCHONDRIAL NADH DEHYDROGENASE (EUROFUNG)"/>
    <property type="match status" value="1"/>
</dbReference>
<comment type="caution">
    <text evidence="8">The sequence shown here is derived from an EMBL/GenBank/DDBJ whole genome shotgun (WGS) entry which is preliminary data.</text>
</comment>
<gene>
    <name evidence="8" type="ORF">D5S18_32270</name>
</gene>
<keyword evidence="5" id="KW-0560">Oxidoreductase</keyword>
<sequence>MNAETRIVIVGGGYTGMLAALRLARRTRRGEIRIVLINPSDRFTERLRLHQVAAGRELARYRIPDLLTGTGIEFVRARVVSLEARARQIRLDTGRTLRYDRLIYAVGATADTARIPGAAEHAWTLDDPRVVHRFAARLAECRTVAVLGAGPTGIEAATEIAANNPNTRVTLIGITEPGAMMGERARAYLRRALDRLGVTVVVDPVTEVRPDGIQLASGTTIPADLTLWTAGVRNAPLAASAGIATDPRGAILVDATLKSVSHPEIRAIGDAAAVTMPWGPLHGTCQSGMPTAAYAADTTARELRGKPVRPFHFGYIHQPVSLGRRDAVIQFTHPDDTPLRAHLTGRLAVVYKAAVSASPVPVFRLAKFLATPVTLPRGGCAQTVLERATIEQ</sequence>
<dbReference type="EMBL" id="QZFU01000045">
    <property type="protein sequence ID" value="RJO69314.1"/>
    <property type="molecule type" value="Genomic_DNA"/>
</dbReference>
<evidence type="ECO:0000256" key="1">
    <source>
        <dbReference type="ARBA" id="ARBA00001974"/>
    </source>
</evidence>
<dbReference type="OrthoDB" id="9784880at2"/>
<dbReference type="RefSeq" id="WP_120044897.1">
    <property type="nucleotide sequence ID" value="NZ_QZFU01000045.1"/>
</dbReference>
<organism evidence="8 9">
    <name type="scientific">Nocardia panacis</name>
    <dbReference type="NCBI Taxonomy" id="2340916"/>
    <lineage>
        <taxon>Bacteria</taxon>
        <taxon>Bacillati</taxon>
        <taxon>Actinomycetota</taxon>
        <taxon>Actinomycetes</taxon>
        <taxon>Mycobacteriales</taxon>
        <taxon>Nocardiaceae</taxon>
        <taxon>Nocardia</taxon>
    </lineage>
</organism>
<keyword evidence="9" id="KW-1185">Reference proteome</keyword>
<evidence type="ECO:0000259" key="7">
    <source>
        <dbReference type="Pfam" id="PF07992"/>
    </source>
</evidence>
<reference evidence="8 9" key="1">
    <citation type="submission" date="2018-09" db="EMBL/GenBank/DDBJ databases">
        <title>YIM PH21274 draft genome.</title>
        <authorList>
            <person name="Miao C."/>
        </authorList>
    </citation>
    <scope>NUCLEOTIDE SEQUENCE [LARGE SCALE GENOMIC DNA]</scope>
    <source>
        <strain evidence="8 9">YIM PH 21724</strain>
    </source>
</reference>
<feature type="domain" description="FAD/NAD(P)-binding" evidence="7">
    <location>
        <begin position="6"/>
        <end position="286"/>
    </location>
</feature>
<dbReference type="PANTHER" id="PTHR42913">
    <property type="entry name" value="APOPTOSIS-INDUCING FACTOR 1"/>
    <property type="match status" value="1"/>
</dbReference>
<keyword evidence="6" id="KW-0472">Membrane</keyword>
<keyword evidence="4" id="KW-0274">FAD</keyword>
<dbReference type="InterPro" id="IPR051169">
    <property type="entry name" value="NADH-Q_oxidoreductase"/>
</dbReference>
<name>A0A3A4K4V8_9NOCA</name>
<keyword evidence="3" id="KW-0285">Flavoprotein</keyword>
<keyword evidence="6" id="KW-0812">Transmembrane</keyword>
<comment type="cofactor">
    <cofactor evidence="1">
        <name>FAD</name>
        <dbReference type="ChEBI" id="CHEBI:57692"/>
    </cofactor>
</comment>
<dbReference type="InterPro" id="IPR036188">
    <property type="entry name" value="FAD/NAD-bd_sf"/>
</dbReference>
<dbReference type="Pfam" id="PF07992">
    <property type="entry name" value="Pyr_redox_2"/>
    <property type="match status" value="1"/>
</dbReference>
<dbReference type="AlphaFoldDB" id="A0A3A4K4V8"/>
<evidence type="ECO:0000313" key="9">
    <source>
        <dbReference type="Proteomes" id="UP000266677"/>
    </source>
</evidence>
<dbReference type="PRINTS" id="PR00368">
    <property type="entry name" value="FADPNR"/>
</dbReference>
<dbReference type="SUPFAM" id="SSF51905">
    <property type="entry name" value="FAD/NAD(P)-binding domain"/>
    <property type="match status" value="1"/>
</dbReference>
<dbReference type="Proteomes" id="UP000266677">
    <property type="component" value="Unassembled WGS sequence"/>
</dbReference>
<evidence type="ECO:0000256" key="2">
    <source>
        <dbReference type="ARBA" id="ARBA00005272"/>
    </source>
</evidence>
<evidence type="ECO:0000256" key="4">
    <source>
        <dbReference type="ARBA" id="ARBA00022827"/>
    </source>
</evidence>
<dbReference type="PRINTS" id="PR00469">
    <property type="entry name" value="PNDRDTASEII"/>
</dbReference>
<dbReference type="InterPro" id="IPR023753">
    <property type="entry name" value="FAD/NAD-binding_dom"/>
</dbReference>
<evidence type="ECO:0000313" key="8">
    <source>
        <dbReference type="EMBL" id="RJO69314.1"/>
    </source>
</evidence>
<evidence type="ECO:0000256" key="6">
    <source>
        <dbReference type="SAM" id="Phobius"/>
    </source>
</evidence>
<proteinExistence type="inferred from homology"/>
<evidence type="ECO:0000256" key="5">
    <source>
        <dbReference type="ARBA" id="ARBA00023002"/>
    </source>
</evidence>
<dbReference type="Gene3D" id="3.50.50.100">
    <property type="match status" value="1"/>
</dbReference>
<dbReference type="GO" id="GO:0003955">
    <property type="term" value="F:NAD(P)H dehydrogenase (quinone) activity"/>
    <property type="evidence" value="ECO:0007669"/>
    <property type="project" value="TreeGrafter"/>
</dbReference>
<evidence type="ECO:0000256" key="3">
    <source>
        <dbReference type="ARBA" id="ARBA00022630"/>
    </source>
</evidence>
<feature type="transmembrane region" description="Helical" evidence="6">
    <location>
        <begin position="6"/>
        <end position="24"/>
    </location>
</feature>
<accession>A0A3A4K4V8</accession>
<protein>
    <submittedName>
        <fullName evidence="8">FAD-dependent oxidoreductase</fullName>
    </submittedName>
</protein>
<comment type="similarity">
    <text evidence="2">Belongs to the NADH dehydrogenase family.</text>
</comment>